<accession>S5SS08</accession>
<feature type="domain" description="YetF C-terminal" evidence="8">
    <location>
        <begin position="89"/>
        <end position="156"/>
    </location>
</feature>
<dbReference type="PANTHER" id="PTHR34582">
    <property type="entry name" value="UPF0702 TRANSMEMBRANE PROTEIN YCAP"/>
    <property type="match status" value="1"/>
</dbReference>
<evidence type="ECO:0008006" key="12">
    <source>
        <dbReference type="Google" id="ProtNLM"/>
    </source>
</evidence>
<sequence length="166" mass="17637">MFFDSWNSIARILIVGALAYLIMVAIVRVSGKRTLSQLNAFDLIVSVSMGSVLATTITSTDLTLVDGLVGFAVLAGMQYLVAWVSSKKPSARTVITANPTVLVRDGELLHDEIADNRLVESEILQAIRANGTGDVAEVRAVVLETDGTLSVITDANFGDGSALRDI</sequence>
<dbReference type="eggNOG" id="COG2323">
    <property type="taxonomic scope" value="Bacteria"/>
</dbReference>
<feature type="transmembrane region" description="Helical" evidence="7">
    <location>
        <begin position="39"/>
        <end position="58"/>
    </location>
</feature>
<evidence type="ECO:0000256" key="6">
    <source>
        <dbReference type="ARBA" id="ARBA00023136"/>
    </source>
</evidence>
<gene>
    <name evidence="10" type="ORF">B841_01670</name>
</gene>
<comment type="subcellular location">
    <subcellularLocation>
        <location evidence="1">Cell membrane</location>
        <topology evidence="1">Multi-pass membrane protein</topology>
    </subcellularLocation>
</comment>
<dbReference type="Proteomes" id="UP000015388">
    <property type="component" value="Chromosome"/>
</dbReference>
<dbReference type="Pfam" id="PF20730">
    <property type="entry name" value="YetF_N"/>
    <property type="match status" value="1"/>
</dbReference>
<dbReference type="Pfam" id="PF04239">
    <property type="entry name" value="DUF421"/>
    <property type="match status" value="1"/>
</dbReference>
<evidence type="ECO:0000256" key="7">
    <source>
        <dbReference type="SAM" id="Phobius"/>
    </source>
</evidence>
<keyword evidence="11" id="KW-1185">Reference proteome</keyword>
<dbReference type="InterPro" id="IPR007353">
    <property type="entry name" value="DUF421"/>
</dbReference>
<evidence type="ECO:0000259" key="9">
    <source>
        <dbReference type="Pfam" id="PF20730"/>
    </source>
</evidence>
<dbReference type="PANTHER" id="PTHR34582:SF6">
    <property type="entry name" value="UPF0702 TRANSMEMBRANE PROTEIN YCAP"/>
    <property type="match status" value="1"/>
</dbReference>
<keyword evidence="4 7" id="KW-0812">Transmembrane</keyword>
<dbReference type="Gene3D" id="3.30.240.20">
    <property type="entry name" value="bsu07140 like domains"/>
    <property type="match status" value="1"/>
</dbReference>
<proteinExistence type="inferred from homology"/>
<keyword evidence="3" id="KW-1003">Cell membrane</keyword>
<feature type="domain" description="YetF-like N-terminal transmembrane" evidence="9">
    <location>
        <begin position="18"/>
        <end position="84"/>
    </location>
</feature>
<evidence type="ECO:0000256" key="4">
    <source>
        <dbReference type="ARBA" id="ARBA00022692"/>
    </source>
</evidence>
<dbReference type="PATRIC" id="fig|1224163.3.peg.337"/>
<evidence type="ECO:0000313" key="10">
    <source>
        <dbReference type="EMBL" id="AGS33817.1"/>
    </source>
</evidence>
<dbReference type="KEGG" id="cmd:B841_01670"/>
<dbReference type="STRING" id="1224163.B841_01670"/>
<evidence type="ECO:0000259" key="8">
    <source>
        <dbReference type="Pfam" id="PF04239"/>
    </source>
</evidence>
<evidence type="ECO:0000256" key="3">
    <source>
        <dbReference type="ARBA" id="ARBA00022475"/>
    </source>
</evidence>
<keyword evidence="5 7" id="KW-1133">Transmembrane helix</keyword>
<dbReference type="EMBL" id="CP003924">
    <property type="protein sequence ID" value="AGS33817.1"/>
    <property type="molecule type" value="Genomic_DNA"/>
</dbReference>
<dbReference type="InterPro" id="IPR048454">
    <property type="entry name" value="YetF_N"/>
</dbReference>
<dbReference type="GO" id="GO:0005886">
    <property type="term" value="C:plasma membrane"/>
    <property type="evidence" value="ECO:0007669"/>
    <property type="project" value="UniProtKB-SubCell"/>
</dbReference>
<organism evidence="10 11">
    <name type="scientific">Corynebacterium maris DSM 45190</name>
    <dbReference type="NCBI Taxonomy" id="1224163"/>
    <lineage>
        <taxon>Bacteria</taxon>
        <taxon>Bacillati</taxon>
        <taxon>Actinomycetota</taxon>
        <taxon>Actinomycetes</taxon>
        <taxon>Mycobacteriales</taxon>
        <taxon>Corynebacteriaceae</taxon>
        <taxon>Corynebacterium</taxon>
    </lineage>
</organism>
<protein>
    <recommendedName>
        <fullName evidence="12">DUF421 domain-containing protein</fullName>
    </recommendedName>
</protein>
<feature type="transmembrane region" description="Helical" evidence="7">
    <location>
        <begin position="64"/>
        <end position="84"/>
    </location>
</feature>
<evidence type="ECO:0000256" key="1">
    <source>
        <dbReference type="ARBA" id="ARBA00004651"/>
    </source>
</evidence>
<reference evidence="10 11" key="1">
    <citation type="submission" date="2012-11" db="EMBL/GenBank/DDBJ databases">
        <title>The complete genome sequence of Corynebacterium maris Coryn-1 (=DSM 45190).</title>
        <authorList>
            <person name="Schaffert L."/>
            <person name="Albersmeier A."/>
            <person name="Kalinowski J."/>
            <person name="Ruckert C."/>
        </authorList>
    </citation>
    <scope>NUCLEOTIDE SEQUENCE [LARGE SCALE GENOMIC DNA]</scope>
    <source>
        <strain evidence="11">Coryn-1</strain>
    </source>
</reference>
<feature type="transmembrane region" description="Helical" evidence="7">
    <location>
        <begin position="6"/>
        <end position="27"/>
    </location>
</feature>
<evidence type="ECO:0000256" key="5">
    <source>
        <dbReference type="ARBA" id="ARBA00022989"/>
    </source>
</evidence>
<evidence type="ECO:0000313" key="11">
    <source>
        <dbReference type="Proteomes" id="UP000015388"/>
    </source>
</evidence>
<keyword evidence="6 7" id="KW-0472">Membrane</keyword>
<dbReference type="InterPro" id="IPR023090">
    <property type="entry name" value="UPF0702_alpha/beta_dom_sf"/>
</dbReference>
<dbReference type="RefSeq" id="WP_020933752.1">
    <property type="nucleotide sequence ID" value="NC_021915.1"/>
</dbReference>
<dbReference type="HOGENOM" id="CLU_077149_3_3_11"/>
<dbReference type="OrthoDB" id="9793799at2"/>
<dbReference type="AlphaFoldDB" id="S5SS08"/>
<comment type="similarity">
    <text evidence="2">Belongs to the UPF0702 family.</text>
</comment>
<evidence type="ECO:0000256" key="2">
    <source>
        <dbReference type="ARBA" id="ARBA00006448"/>
    </source>
</evidence>
<name>S5SS08_9CORY</name>